<dbReference type="Proteomes" id="UP000427769">
    <property type="component" value="Chromosome"/>
</dbReference>
<dbReference type="SUPFAM" id="SSF109998">
    <property type="entry name" value="Triger factor/SurA peptide-binding domain-like"/>
    <property type="match status" value="1"/>
</dbReference>
<dbReference type="InterPro" id="IPR050245">
    <property type="entry name" value="PrsA_foldase"/>
</dbReference>
<gene>
    <name evidence="2" type="ORF">DSCW_17130</name>
</gene>
<dbReference type="Gene3D" id="1.10.4030.10">
    <property type="entry name" value="Porin chaperone SurA, peptide-binding domain"/>
    <property type="match status" value="1"/>
</dbReference>
<keyword evidence="1" id="KW-0732">Signal</keyword>
<dbReference type="AlphaFoldDB" id="A0A5K7YY51"/>
<feature type="signal peptide" evidence="1">
    <location>
        <begin position="1"/>
        <end position="21"/>
    </location>
</feature>
<reference evidence="2 3" key="1">
    <citation type="submission" date="2019-11" db="EMBL/GenBank/DDBJ databases">
        <title>Comparative genomics of hydrocarbon-degrading Desulfosarcina strains.</title>
        <authorList>
            <person name="Watanabe M."/>
            <person name="Kojima H."/>
            <person name="Fukui M."/>
        </authorList>
    </citation>
    <scope>NUCLEOTIDE SEQUENCE [LARGE SCALE GENOMIC DNA]</scope>
    <source>
        <strain evidence="2 3">PP31</strain>
    </source>
</reference>
<dbReference type="PANTHER" id="PTHR47245">
    <property type="entry name" value="PEPTIDYLPROLYL ISOMERASE"/>
    <property type="match status" value="1"/>
</dbReference>
<dbReference type="PANTHER" id="PTHR47245:SF2">
    <property type="entry name" value="PEPTIDYL-PROLYL CIS-TRANS ISOMERASE HP_0175-RELATED"/>
    <property type="match status" value="1"/>
</dbReference>
<name>A0A5K7YY51_9BACT</name>
<proteinExistence type="predicted"/>
<dbReference type="Pfam" id="PF13624">
    <property type="entry name" value="SurA_N_3"/>
    <property type="match status" value="1"/>
</dbReference>
<evidence type="ECO:0000313" key="2">
    <source>
        <dbReference type="EMBL" id="BBO74296.1"/>
    </source>
</evidence>
<organism evidence="2 3">
    <name type="scientific">Desulfosarcina widdelii</name>
    <dbReference type="NCBI Taxonomy" id="947919"/>
    <lineage>
        <taxon>Bacteria</taxon>
        <taxon>Pseudomonadati</taxon>
        <taxon>Thermodesulfobacteriota</taxon>
        <taxon>Desulfobacteria</taxon>
        <taxon>Desulfobacterales</taxon>
        <taxon>Desulfosarcinaceae</taxon>
        <taxon>Desulfosarcina</taxon>
    </lineage>
</organism>
<dbReference type="EMBL" id="AP021875">
    <property type="protein sequence ID" value="BBO74296.1"/>
    <property type="molecule type" value="Genomic_DNA"/>
</dbReference>
<evidence type="ECO:0008006" key="4">
    <source>
        <dbReference type="Google" id="ProtNLM"/>
    </source>
</evidence>
<protein>
    <recommendedName>
        <fullName evidence="4">SurA N-terminal domain-containing protein</fullName>
    </recommendedName>
</protein>
<dbReference type="KEGG" id="dwd:DSCW_17130"/>
<feature type="chain" id="PRO_5024341160" description="SurA N-terminal domain-containing protein" evidence="1">
    <location>
        <begin position="22"/>
        <end position="236"/>
    </location>
</feature>
<sequence length="236" mass="27205">MAVGAKWIILGALLLTAAACSQTDSTSPHEAVLIRSDQQTVTRAQFERAFEAARIAYSDERVVDPRAITHARTRLLHQMAEELIVNRRAEELGIVLEEAELEAAIQKIKQDYPEDAFDEMLLESAIPYSLWKERLRERLLMEKVVDRELVQSLEITAGDIEAYYKAHEKELAARTEASPETDLERHIVEQLRRQKVEAAYPQWMEGLRQRYKVEINWELWEQLQPSYARDKDSAAG</sequence>
<evidence type="ECO:0000313" key="3">
    <source>
        <dbReference type="Proteomes" id="UP000427769"/>
    </source>
</evidence>
<accession>A0A5K7YY51</accession>
<evidence type="ECO:0000256" key="1">
    <source>
        <dbReference type="SAM" id="SignalP"/>
    </source>
</evidence>
<keyword evidence="3" id="KW-1185">Reference proteome</keyword>
<dbReference type="InterPro" id="IPR027304">
    <property type="entry name" value="Trigger_fact/SurA_dom_sf"/>
</dbReference>
<dbReference type="PROSITE" id="PS51257">
    <property type="entry name" value="PROKAR_LIPOPROTEIN"/>
    <property type="match status" value="1"/>
</dbReference>